<dbReference type="AlphaFoldDB" id="A0A382P677"/>
<name>A0A382P677_9ZZZZ</name>
<organism evidence="1">
    <name type="scientific">marine metagenome</name>
    <dbReference type="NCBI Taxonomy" id="408172"/>
    <lineage>
        <taxon>unclassified sequences</taxon>
        <taxon>metagenomes</taxon>
        <taxon>ecological metagenomes</taxon>
    </lineage>
</organism>
<gene>
    <name evidence="1" type="ORF">METZ01_LOCUS321092</name>
</gene>
<reference evidence="1" key="1">
    <citation type="submission" date="2018-05" db="EMBL/GenBank/DDBJ databases">
        <authorList>
            <person name="Lanie J.A."/>
            <person name="Ng W.-L."/>
            <person name="Kazmierczak K.M."/>
            <person name="Andrzejewski T.M."/>
            <person name="Davidsen T.M."/>
            <person name="Wayne K.J."/>
            <person name="Tettelin H."/>
            <person name="Glass J.I."/>
            <person name="Rusch D."/>
            <person name="Podicherti R."/>
            <person name="Tsui H.-C.T."/>
            <person name="Winkler M.E."/>
        </authorList>
    </citation>
    <scope>NUCLEOTIDE SEQUENCE</scope>
</reference>
<sequence>MYRFSHRWILVVACLVGSVSLPAPSSGFDEDLFRERLHEALAFSPEQTDSLRFLRADLEGQLALLRNDVLSGALLAIEGRIRYGEVLDSYRVARQEILTD</sequence>
<proteinExistence type="predicted"/>
<protein>
    <submittedName>
        <fullName evidence="1">Uncharacterized protein</fullName>
    </submittedName>
</protein>
<dbReference type="EMBL" id="UINC01104804">
    <property type="protein sequence ID" value="SVC68238.1"/>
    <property type="molecule type" value="Genomic_DNA"/>
</dbReference>
<feature type="non-terminal residue" evidence="1">
    <location>
        <position position="100"/>
    </location>
</feature>
<evidence type="ECO:0000313" key="1">
    <source>
        <dbReference type="EMBL" id="SVC68238.1"/>
    </source>
</evidence>
<accession>A0A382P677</accession>